<dbReference type="Gene3D" id="1.10.260.40">
    <property type="entry name" value="lambda repressor-like DNA-binding domains"/>
    <property type="match status" value="1"/>
</dbReference>
<dbReference type="SMART" id="SM00530">
    <property type="entry name" value="HTH_XRE"/>
    <property type="match status" value="1"/>
</dbReference>
<sequence>MNTRPQPDPLASLWALIAVELRRRREQAGLTGTQLGQRIGCVRSTVSRIESNTLKLDPKQAALADEALETGGLFTHLVVHALREPDGQWSKEHRDIEATASTIRIFEAVVIPGLLQTPEYTHALALAGGATEEAAQAAVEERMSRQAILTRKNPPLLWVIIAETVLEWPVGGPEVMREQLAHLLELADKPNVGIRVVPRSVGAYMGLDGSFKVLSNATGDVAYTESPGQGRLVYSLEARPYLDRYDRIGLKALNDDQSKELIRKKMELYQ</sequence>
<dbReference type="RefSeq" id="WP_345433753.1">
    <property type="nucleotide sequence ID" value="NZ_BAABHK010000007.1"/>
</dbReference>
<dbReference type="InterPro" id="IPR043917">
    <property type="entry name" value="DUF5753"/>
</dbReference>
<proteinExistence type="predicted"/>
<reference evidence="3" key="1">
    <citation type="journal article" date="2019" name="Int. J. Syst. Evol. Microbiol.">
        <title>The Global Catalogue of Microorganisms (GCM) 10K type strain sequencing project: providing services to taxonomists for standard genome sequencing and annotation.</title>
        <authorList>
            <consortium name="The Broad Institute Genomics Platform"/>
            <consortium name="The Broad Institute Genome Sequencing Center for Infectious Disease"/>
            <person name="Wu L."/>
            <person name="Ma J."/>
        </authorList>
    </citation>
    <scope>NUCLEOTIDE SEQUENCE [LARGE SCALE GENOMIC DNA]</scope>
    <source>
        <strain evidence="3">JCM 17939</strain>
    </source>
</reference>
<dbReference type="Proteomes" id="UP001501442">
    <property type="component" value="Unassembled WGS sequence"/>
</dbReference>
<dbReference type="CDD" id="cd00093">
    <property type="entry name" value="HTH_XRE"/>
    <property type="match status" value="1"/>
</dbReference>
<protein>
    <submittedName>
        <fullName evidence="2">Helix-turn-helix transcriptional regulator</fullName>
    </submittedName>
</protein>
<feature type="domain" description="HTH cro/C1-type" evidence="1">
    <location>
        <begin position="21"/>
        <end position="74"/>
    </location>
</feature>
<comment type="caution">
    <text evidence="2">The sequence shown here is derived from an EMBL/GenBank/DDBJ whole genome shotgun (WGS) entry which is preliminary data.</text>
</comment>
<dbReference type="InterPro" id="IPR010982">
    <property type="entry name" value="Lambda_DNA-bd_dom_sf"/>
</dbReference>
<dbReference type="PROSITE" id="PS50943">
    <property type="entry name" value="HTH_CROC1"/>
    <property type="match status" value="1"/>
</dbReference>
<evidence type="ECO:0000313" key="2">
    <source>
        <dbReference type="EMBL" id="GAA4629986.1"/>
    </source>
</evidence>
<accession>A0ABP8UFJ8</accession>
<dbReference type="Pfam" id="PF13560">
    <property type="entry name" value="HTH_31"/>
    <property type="match status" value="1"/>
</dbReference>
<organism evidence="2 3">
    <name type="scientific">Actinoallomurus vinaceus</name>
    <dbReference type="NCBI Taxonomy" id="1080074"/>
    <lineage>
        <taxon>Bacteria</taxon>
        <taxon>Bacillati</taxon>
        <taxon>Actinomycetota</taxon>
        <taxon>Actinomycetes</taxon>
        <taxon>Streptosporangiales</taxon>
        <taxon>Thermomonosporaceae</taxon>
        <taxon>Actinoallomurus</taxon>
    </lineage>
</organism>
<dbReference type="SUPFAM" id="SSF47413">
    <property type="entry name" value="lambda repressor-like DNA-binding domains"/>
    <property type="match status" value="1"/>
</dbReference>
<dbReference type="EMBL" id="BAABHK010000007">
    <property type="protein sequence ID" value="GAA4629986.1"/>
    <property type="molecule type" value="Genomic_DNA"/>
</dbReference>
<dbReference type="InterPro" id="IPR001387">
    <property type="entry name" value="Cro/C1-type_HTH"/>
</dbReference>
<name>A0ABP8UFJ8_9ACTN</name>
<keyword evidence="3" id="KW-1185">Reference proteome</keyword>
<evidence type="ECO:0000313" key="3">
    <source>
        <dbReference type="Proteomes" id="UP001501442"/>
    </source>
</evidence>
<dbReference type="Pfam" id="PF19054">
    <property type="entry name" value="DUF5753"/>
    <property type="match status" value="1"/>
</dbReference>
<gene>
    <name evidence="2" type="ORF">GCM10023196_053550</name>
</gene>
<evidence type="ECO:0000259" key="1">
    <source>
        <dbReference type="PROSITE" id="PS50943"/>
    </source>
</evidence>